<keyword evidence="4" id="KW-1185">Reference proteome</keyword>
<comment type="caution">
    <text evidence="3">The sequence shown here is derived from an EMBL/GenBank/DDBJ whole genome shotgun (WGS) entry which is preliminary data.</text>
</comment>
<proteinExistence type="predicted"/>
<feature type="region of interest" description="Disordered" evidence="1">
    <location>
        <begin position="123"/>
        <end position="151"/>
    </location>
</feature>
<dbReference type="AlphaFoldDB" id="A0A8T0HV64"/>
<evidence type="ECO:0000256" key="1">
    <source>
        <dbReference type="SAM" id="MobiDB-lite"/>
    </source>
</evidence>
<name>A0A8T0HV64_CERPU</name>
<accession>A0A8T0HV64</accession>
<gene>
    <name evidence="3" type="ORF">KC19_VG300500</name>
</gene>
<dbReference type="EMBL" id="CM026426">
    <property type="protein sequence ID" value="KAG0574894.1"/>
    <property type="molecule type" value="Genomic_DNA"/>
</dbReference>
<organism evidence="3 4">
    <name type="scientific">Ceratodon purpureus</name>
    <name type="common">Fire moss</name>
    <name type="synonym">Dicranum purpureum</name>
    <dbReference type="NCBI Taxonomy" id="3225"/>
    <lineage>
        <taxon>Eukaryota</taxon>
        <taxon>Viridiplantae</taxon>
        <taxon>Streptophyta</taxon>
        <taxon>Embryophyta</taxon>
        <taxon>Bryophyta</taxon>
        <taxon>Bryophytina</taxon>
        <taxon>Bryopsida</taxon>
        <taxon>Dicranidae</taxon>
        <taxon>Pseudoditrichales</taxon>
        <taxon>Ditrichaceae</taxon>
        <taxon>Ceratodon</taxon>
    </lineage>
</organism>
<dbReference type="Proteomes" id="UP000822688">
    <property type="component" value="Chromosome V"/>
</dbReference>
<sequence>MATNSIYLPPNSSIPSPTLAEFFLMMWFLTVLFTVSLFLSVGIDTWVRLHARMVVMLPKFNRTVQACRKKFNQVFASYKEDKLANGISDNNPQESKFYDALDRWYHQAGQVFKDVSATTNDSANFQTNSSPEIESTPTSTPSSTSKPKSNFQERSIDIFERMAETSIGLMKNFERTNELLERVDHQFDRLINKL</sequence>
<keyword evidence="2" id="KW-1133">Transmembrane helix</keyword>
<protein>
    <submittedName>
        <fullName evidence="3">Uncharacterized protein</fullName>
    </submittedName>
</protein>
<evidence type="ECO:0000313" key="4">
    <source>
        <dbReference type="Proteomes" id="UP000822688"/>
    </source>
</evidence>
<reference evidence="3" key="1">
    <citation type="submission" date="2020-06" db="EMBL/GenBank/DDBJ databases">
        <title>WGS assembly of Ceratodon purpureus strain R40.</title>
        <authorList>
            <person name="Carey S.B."/>
            <person name="Jenkins J."/>
            <person name="Shu S."/>
            <person name="Lovell J.T."/>
            <person name="Sreedasyam A."/>
            <person name="Maumus F."/>
            <person name="Tiley G.P."/>
            <person name="Fernandez-Pozo N."/>
            <person name="Barry K."/>
            <person name="Chen C."/>
            <person name="Wang M."/>
            <person name="Lipzen A."/>
            <person name="Daum C."/>
            <person name="Saski C.A."/>
            <person name="Payton A.C."/>
            <person name="Mcbreen J.C."/>
            <person name="Conrad R.E."/>
            <person name="Kollar L.M."/>
            <person name="Olsson S."/>
            <person name="Huttunen S."/>
            <person name="Landis J.B."/>
            <person name="Wickett N.J."/>
            <person name="Johnson M.G."/>
            <person name="Rensing S.A."/>
            <person name="Grimwood J."/>
            <person name="Schmutz J."/>
            <person name="Mcdaniel S.F."/>
        </authorList>
    </citation>
    <scope>NUCLEOTIDE SEQUENCE</scope>
    <source>
        <strain evidence="3">R40</strain>
    </source>
</reference>
<keyword evidence="2" id="KW-0472">Membrane</keyword>
<feature type="compositionally biased region" description="Low complexity" evidence="1">
    <location>
        <begin position="129"/>
        <end position="149"/>
    </location>
</feature>
<evidence type="ECO:0000313" key="3">
    <source>
        <dbReference type="EMBL" id="KAG0574894.1"/>
    </source>
</evidence>
<evidence type="ECO:0000256" key="2">
    <source>
        <dbReference type="SAM" id="Phobius"/>
    </source>
</evidence>
<feature type="transmembrane region" description="Helical" evidence="2">
    <location>
        <begin position="22"/>
        <end position="43"/>
    </location>
</feature>
<keyword evidence="2" id="KW-0812">Transmembrane</keyword>